<proteinExistence type="predicted"/>
<evidence type="ECO:0000313" key="3">
    <source>
        <dbReference type="Proteomes" id="UP000214365"/>
    </source>
</evidence>
<evidence type="ECO:0000256" key="1">
    <source>
        <dbReference type="SAM" id="MobiDB-lite"/>
    </source>
</evidence>
<dbReference type="STRING" id="1441469.A0A225AC31"/>
<organism evidence="2 3">
    <name type="scientific">Talaromyces atroroseus</name>
    <dbReference type="NCBI Taxonomy" id="1441469"/>
    <lineage>
        <taxon>Eukaryota</taxon>
        <taxon>Fungi</taxon>
        <taxon>Dikarya</taxon>
        <taxon>Ascomycota</taxon>
        <taxon>Pezizomycotina</taxon>
        <taxon>Eurotiomycetes</taxon>
        <taxon>Eurotiomycetidae</taxon>
        <taxon>Eurotiales</taxon>
        <taxon>Trichocomaceae</taxon>
        <taxon>Talaromyces</taxon>
        <taxon>Talaromyces sect. Trachyspermi</taxon>
    </lineage>
</organism>
<keyword evidence="3" id="KW-1185">Reference proteome</keyword>
<feature type="compositionally biased region" description="Acidic residues" evidence="1">
    <location>
        <begin position="130"/>
        <end position="139"/>
    </location>
</feature>
<dbReference type="GeneID" id="31008094"/>
<dbReference type="OrthoDB" id="5376498at2759"/>
<dbReference type="EMBL" id="LFMY01000014">
    <property type="protein sequence ID" value="OKL56383.1"/>
    <property type="molecule type" value="Genomic_DNA"/>
</dbReference>
<gene>
    <name evidence="2" type="ORF">UA08_08338</name>
</gene>
<dbReference type="RefSeq" id="XP_020116504.1">
    <property type="nucleotide sequence ID" value="XM_020263250.1"/>
</dbReference>
<protein>
    <submittedName>
        <fullName evidence="2">Uncharacterized protein</fullName>
    </submittedName>
</protein>
<dbReference type="AlphaFoldDB" id="A0A225AC31"/>
<reference evidence="2 3" key="1">
    <citation type="submission" date="2015-06" db="EMBL/GenBank/DDBJ databases">
        <title>Talaromyces atroroseus IBT 11181 draft genome.</title>
        <authorList>
            <person name="Rasmussen K.B."/>
            <person name="Rasmussen S."/>
            <person name="Petersen B."/>
            <person name="Sicheritz-Ponten T."/>
            <person name="Mortensen U.H."/>
            <person name="Thrane U."/>
        </authorList>
    </citation>
    <scope>NUCLEOTIDE SEQUENCE [LARGE SCALE GENOMIC DNA]</scope>
    <source>
        <strain evidence="2 3">IBT 11181</strain>
    </source>
</reference>
<name>A0A225AC31_TALAT</name>
<feature type="region of interest" description="Disordered" evidence="1">
    <location>
        <begin position="84"/>
        <end position="107"/>
    </location>
</feature>
<accession>A0A225AC31</accession>
<comment type="caution">
    <text evidence="2">The sequence shown here is derived from an EMBL/GenBank/DDBJ whole genome shotgun (WGS) entry which is preliminary data.</text>
</comment>
<sequence length="156" mass="17057">MSKPDPLSWTLRFKKHKTTVLLMLPAQESIPSTKEKLHNALKSRNVREINGDPVPENPADIEFGVPIDRNELEKGWVRLALQTGEAEHEGKNGAGRPKKGSLADSLQGADIRDGQAIAFRFKRASGGEGDGAESDEDFADAGWDVVLPSLDDEEPE</sequence>
<evidence type="ECO:0000313" key="2">
    <source>
        <dbReference type="EMBL" id="OKL56383.1"/>
    </source>
</evidence>
<dbReference type="Proteomes" id="UP000214365">
    <property type="component" value="Unassembled WGS sequence"/>
</dbReference>
<feature type="region of interest" description="Disordered" evidence="1">
    <location>
        <begin position="122"/>
        <end position="156"/>
    </location>
</feature>